<evidence type="ECO:0000313" key="3">
    <source>
        <dbReference type="EMBL" id="KGN78098.1"/>
    </source>
</evidence>
<dbReference type="RefSeq" id="WP_036846390.1">
    <property type="nucleotide sequence ID" value="NZ_CALTZT010000074.1"/>
</dbReference>
<dbReference type="OrthoDB" id="9790567at2"/>
<dbReference type="AlphaFoldDB" id="A0A099WXQ6"/>
<keyword evidence="4" id="KW-1185">Reference proteome</keyword>
<dbReference type="NCBIfam" id="NF008740">
    <property type="entry name" value="PRK11770.1-2"/>
    <property type="match status" value="1"/>
</dbReference>
<dbReference type="InterPro" id="IPR031308">
    <property type="entry name" value="UCP028777"/>
</dbReference>
<dbReference type="InterPro" id="IPR052937">
    <property type="entry name" value="Inner_membrane_protein"/>
</dbReference>
<evidence type="ECO:0000313" key="4">
    <source>
        <dbReference type="Proteomes" id="UP000030125"/>
    </source>
</evidence>
<dbReference type="Pfam" id="PF03733">
    <property type="entry name" value="YccF"/>
    <property type="match status" value="2"/>
</dbReference>
<feature type="transmembrane region" description="Helical" evidence="1">
    <location>
        <begin position="70"/>
        <end position="98"/>
    </location>
</feature>
<proteinExistence type="predicted"/>
<feature type="domain" description="Inner membrane component" evidence="2">
    <location>
        <begin position="67"/>
        <end position="117"/>
    </location>
</feature>
<evidence type="ECO:0000259" key="2">
    <source>
        <dbReference type="Pfam" id="PF03733"/>
    </source>
</evidence>
<keyword evidence="1" id="KW-1133">Transmembrane helix</keyword>
<dbReference type="InterPro" id="IPR005185">
    <property type="entry name" value="YccF"/>
</dbReference>
<dbReference type="GO" id="GO:0005886">
    <property type="term" value="C:plasma membrane"/>
    <property type="evidence" value="ECO:0007669"/>
    <property type="project" value="TreeGrafter"/>
</dbReference>
<dbReference type="eggNOG" id="COG3304">
    <property type="taxonomic scope" value="Bacteria"/>
</dbReference>
<evidence type="ECO:0000256" key="1">
    <source>
        <dbReference type="SAM" id="Phobius"/>
    </source>
</evidence>
<dbReference type="PANTHER" id="PTHR42903">
    <property type="entry name" value="INNER MEMBRANE PROTEIN YCCF"/>
    <property type="match status" value="1"/>
</dbReference>
<feature type="domain" description="Inner membrane component" evidence="2">
    <location>
        <begin position="4"/>
        <end position="53"/>
    </location>
</feature>
<accession>A0A099WXQ6</accession>
<dbReference type="PANTHER" id="PTHR42903:SF1">
    <property type="entry name" value="INNER MEMBRANE PROTEIN YCCF"/>
    <property type="match status" value="1"/>
</dbReference>
<organism evidence="3 4">
    <name type="scientific">Porphyromonas cangingivalis</name>
    <dbReference type="NCBI Taxonomy" id="36874"/>
    <lineage>
        <taxon>Bacteria</taxon>
        <taxon>Pseudomonadati</taxon>
        <taxon>Bacteroidota</taxon>
        <taxon>Bacteroidia</taxon>
        <taxon>Bacteroidales</taxon>
        <taxon>Porphyromonadaceae</taxon>
        <taxon>Porphyromonas</taxon>
    </lineage>
</organism>
<dbReference type="EMBL" id="JQJD01000065">
    <property type="protein sequence ID" value="KGN78098.1"/>
    <property type="molecule type" value="Genomic_DNA"/>
</dbReference>
<name>A0A099WXQ6_PORCN</name>
<reference evidence="3 4" key="1">
    <citation type="submission" date="2014-08" db="EMBL/GenBank/DDBJ databases">
        <title>Porphyromonas cangingivalis strain:COT-109_OH1386 Genome sequencing.</title>
        <authorList>
            <person name="Wallis C."/>
            <person name="Deusch O."/>
            <person name="O'Flynn C."/>
            <person name="Davis I."/>
            <person name="Jospin G."/>
            <person name="Darling A.E."/>
            <person name="Coil D.A."/>
            <person name="Alexiev A."/>
            <person name="Horsfall A."/>
            <person name="Kirkwood N."/>
            <person name="Harris S."/>
            <person name="Eisen J.A."/>
        </authorList>
    </citation>
    <scope>NUCLEOTIDE SEQUENCE [LARGE SCALE GENOMIC DNA]</scope>
    <source>
        <strain evidence="4">COT-109 OH1386</strain>
    </source>
</reference>
<keyword evidence="1" id="KW-0812">Transmembrane</keyword>
<dbReference type="STRING" id="36874.HQ34_04035"/>
<feature type="transmembrane region" description="Helical" evidence="1">
    <location>
        <begin position="21"/>
        <end position="50"/>
    </location>
</feature>
<dbReference type="PIRSF" id="PIRSF028777">
    <property type="entry name" value="UCP028777"/>
    <property type="match status" value="1"/>
</dbReference>
<dbReference type="Proteomes" id="UP000030125">
    <property type="component" value="Unassembled WGS sequence"/>
</dbReference>
<protein>
    <submittedName>
        <fullName evidence="3">Membrane protein</fullName>
    </submittedName>
</protein>
<comment type="caution">
    <text evidence="3">The sequence shown here is derived from an EMBL/GenBank/DDBJ whole genome shotgun (WGS) entry which is preliminary data.</text>
</comment>
<gene>
    <name evidence="3" type="ORF">HQ35_10425</name>
</gene>
<keyword evidence="1" id="KW-0472">Membrane</keyword>
<sequence length="123" mass="13405">MKLIGNLVWLVLGGLEVALEYFLAGVILCITIIGVPFGIQCFKLGVLMLWPFGSHVSEVSINPLGCVGNLIWFIFAGWIIALTHFIFGILLCITIVGIPFGLKHFTFAGLALTPFGREITNNI</sequence>